<dbReference type="OrthoDB" id="10432650at2759"/>
<dbReference type="AlphaFoldDB" id="A0A8S0W829"/>
<organism evidence="1 2">
    <name type="scientific">Cyclocybe aegerita</name>
    <name type="common">Black poplar mushroom</name>
    <name type="synonym">Agrocybe aegerita</name>
    <dbReference type="NCBI Taxonomy" id="1973307"/>
    <lineage>
        <taxon>Eukaryota</taxon>
        <taxon>Fungi</taxon>
        <taxon>Dikarya</taxon>
        <taxon>Basidiomycota</taxon>
        <taxon>Agaricomycotina</taxon>
        <taxon>Agaricomycetes</taxon>
        <taxon>Agaricomycetidae</taxon>
        <taxon>Agaricales</taxon>
        <taxon>Agaricineae</taxon>
        <taxon>Bolbitiaceae</taxon>
        <taxon>Cyclocybe</taxon>
    </lineage>
</organism>
<dbReference type="Proteomes" id="UP000467700">
    <property type="component" value="Unassembled WGS sequence"/>
</dbReference>
<reference evidence="1 2" key="1">
    <citation type="submission" date="2020-01" db="EMBL/GenBank/DDBJ databases">
        <authorList>
            <person name="Gupta K D."/>
        </authorList>
    </citation>
    <scope>NUCLEOTIDE SEQUENCE [LARGE SCALE GENOMIC DNA]</scope>
</reference>
<name>A0A8S0W829_CYCAE</name>
<keyword evidence="2" id="KW-1185">Reference proteome</keyword>
<accession>A0A8S0W829</accession>
<comment type="caution">
    <text evidence="1">The sequence shown here is derived from an EMBL/GenBank/DDBJ whole genome shotgun (WGS) entry which is preliminary data.</text>
</comment>
<sequence length="347" mass="38894">MRELLVAFCELDPSSSVVISILQVLHRQNPGIESFGFDFQGIWQDLSIGLRQAVWDLFQSPHLKSLSLEYIQVPNTLLLGSAVRHLHLDNIESGDMAESMEHLSTSRRSNLKGLPICSQIESLEIDRPDESHLALLCGGSDSSTLGQFIRLRKLTITVYFFEEEYNYIAPLLSRAEETLVDVKILYGSHMDHPVSPPATVDLGRMKRLKNLTLDSSEHDVGTVLHDYNLLLGQLTAPTTLETLNLHVPLDLQDEDHYTALAPLFQSLGAPSDCNVWTSFNDIISAPFRFTGLRQLVVRVQFVQYLVDDCPGSDANFRDLIKTLIRLALPYFSGDDGAPKLVIDFTTR</sequence>
<gene>
    <name evidence="1" type="ORF">AAE3_LOCUS3172</name>
</gene>
<evidence type="ECO:0000313" key="1">
    <source>
        <dbReference type="EMBL" id="CAA7260856.1"/>
    </source>
</evidence>
<proteinExistence type="predicted"/>
<evidence type="ECO:0000313" key="2">
    <source>
        <dbReference type="Proteomes" id="UP000467700"/>
    </source>
</evidence>
<dbReference type="EMBL" id="CACVBS010000031">
    <property type="protein sequence ID" value="CAA7260856.1"/>
    <property type="molecule type" value="Genomic_DNA"/>
</dbReference>
<protein>
    <submittedName>
        <fullName evidence="1">Uncharacterized protein</fullName>
    </submittedName>
</protein>